<dbReference type="Proteomes" id="UP000015104">
    <property type="component" value="Unassembled WGS sequence"/>
</dbReference>
<dbReference type="PANTHER" id="PTHR19325">
    <property type="entry name" value="COMPLEMENT COMPONENT-RELATED SUSHI DOMAIN-CONTAINING"/>
    <property type="match status" value="1"/>
</dbReference>
<dbReference type="AlphaFoldDB" id="T1KZZ5"/>
<comment type="caution">
    <text evidence="5">Lacks conserved residue(s) required for the propagation of feature annotation.</text>
</comment>
<evidence type="ECO:0000256" key="2">
    <source>
        <dbReference type="ARBA" id="ARBA00022737"/>
    </source>
</evidence>
<reference evidence="8" key="2">
    <citation type="submission" date="2015-06" db="UniProtKB">
        <authorList>
            <consortium name="EnsemblMetazoa"/>
        </authorList>
    </citation>
    <scope>IDENTIFICATION</scope>
</reference>
<feature type="disulfide bond" evidence="5">
    <location>
        <begin position="171"/>
        <end position="198"/>
    </location>
</feature>
<dbReference type="SUPFAM" id="SSF57535">
    <property type="entry name" value="Complement control module/SCR domain"/>
    <property type="match status" value="2"/>
</dbReference>
<dbReference type="InterPro" id="IPR050350">
    <property type="entry name" value="Compl-Cell_Adhes-Reg"/>
</dbReference>
<evidence type="ECO:0000256" key="5">
    <source>
        <dbReference type="PROSITE-ProRule" id="PRU00302"/>
    </source>
</evidence>
<evidence type="ECO:0000256" key="6">
    <source>
        <dbReference type="SAM" id="SignalP"/>
    </source>
</evidence>
<dbReference type="Gene3D" id="2.10.70.10">
    <property type="entry name" value="Complement Module, domain 1"/>
    <property type="match status" value="2"/>
</dbReference>
<keyword evidence="1 5" id="KW-0768">Sushi</keyword>
<dbReference type="PROSITE" id="PS50923">
    <property type="entry name" value="SUSHI"/>
    <property type="match status" value="2"/>
</dbReference>
<dbReference type="InterPro" id="IPR000436">
    <property type="entry name" value="Sushi_SCR_CCP_dom"/>
</dbReference>
<dbReference type="InterPro" id="IPR035976">
    <property type="entry name" value="Sushi/SCR/CCP_sf"/>
</dbReference>
<accession>T1KZZ5</accession>
<name>T1KZZ5_TETUR</name>
<evidence type="ECO:0000256" key="3">
    <source>
        <dbReference type="ARBA" id="ARBA00023157"/>
    </source>
</evidence>
<protein>
    <recommendedName>
        <fullName evidence="7">Sushi domain-containing protein</fullName>
    </recommendedName>
</protein>
<keyword evidence="9" id="KW-1185">Reference proteome</keyword>
<evidence type="ECO:0000256" key="4">
    <source>
        <dbReference type="ARBA" id="ARBA00023180"/>
    </source>
</evidence>
<evidence type="ECO:0000313" key="8">
    <source>
        <dbReference type="EnsemblMetazoa" id="tetur29g00630.1"/>
    </source>
</evidence>
<dbReference type="SMART" id="SM00032">
    <property type="entry name" value="CCP"/>
    <property type="match status" value="2"/>
</dbReference>
<dbReference type="CDD" id="cd00033">
    <property type="entry name" value="CCP"/>
    <property type="match status" value="2"/>
</dbReference>
<keyword evidence="3 5" id="KW-1015">Disulfide bond</keyword>
<feature type="signal peptide" evidence="6">
    <location>
        <begin position="1"/>
        <end position="17"/>
    </location>
</feature>
<feature type="domain" description="Sushi" evidence="7">
    <location>
        <begin position="75"/>
        <end position="132"/>
    </location>
</feature>
<feature type="chain" id="PRO_5004581309" description="Sushi domain-containing protein" evidence="6">
    <location>
        <begin position="18"/>
        <end position="237"/>
    </location>
</feature>
<dbReference type="eggNOG" id="KOG4297">
    <property type="taxonomic scope" value="Eukaryota"/>
</dbReference>
<dbReference type="Pfam" id="PF00084">
    <property type="entry name" value="Sushi"/>
    <property type="match status" value="2"/>
</dbReference>
<reference evidence="9" key="1">
    <citation type="submission" date="2011-08" db="EMBL/GenBank/DDBJ databases">
        <authorList>
            <person name="Rombauts S."/>
        </authorList>
    </citation>
    <scope>NUCLEOTIDE SEQUENCE</scope>
    <source>
        <strain evidence="9">London</strain>
    </source>
</reference>
<dbReference type="PANTHER" id="PTHR19325:SF560">
    <property type="entry name" value="SUSHI, VON WILLEBRAND FACTOR TYPE A, EGF AND PENTRAXIN DOMAIN-CONTAINING PROTEIN 1"/>
    <property type="match status" value="1"/>
</dbReference>
<evidence type="ECO:0000313" key="9">
    <source>
        <dbReference type="Proteomes" id="UP000015104"/>
    </source>
</evidence>
<feature type="domain" description="Sushi" evidence="7">
    <location>
        <begin position="140"/>
        <end position="200"/>
    </location>
</feature>
<dbReference type="HOGENOM" id="CLU_1172007_0_0_1"/>
<keyword evidence="4" id="KW-0325">Glycoprotein</keyword>
<organism evidence="8 9">
    <name type="scientific">Tetranychus urticae</name>
    <name type="common">Two-spotted spider mite</name>
    <dbReference type="NCBI Taxonomy" id="32264"/>
    <lineage>
        <taxon>Eukaryota</taxon>
        <taxon>Metazoa</taxon>
        <taxon>Ecdysozoa</taxon>
        <taxon>Arthropoda</taxon>
        <taxon>Chelicerata</taxon>
        <taxon>Arachnida</taxon>
        <taxon>Acari</taxon>
        <taxon>Acariformes</taxon>
        <taxon>Trombidiformes</taxon>
        <taxon>Prostigmata</taxon>
        <taxon>Eleutherengona</taxon>
        <taxon>Raphignathae</taxon>
        <taxon>Tetranychoidea</taxon>
        <taxon>Tetranychidae</taxon>
        <taxon>Tetranychus</taxon>
    </lineage>
</organism>
<evidence type="ECO:0000256" key="1">
    <source>
        <dbReference type="ARBA" id="ARBA00022659"/>
    </source>
</evidence>
<keyword evidence="6" id="KW-0732">Signal</keyword>
<dbReference type="EnsemblMetazoa" id="tetur29g00630.1">
    <property type="protein sequence ID" value="tetur29g00630.1"/>
    <property type="gene ID" value="tetur29g00630"/>
</dbReference>
<keyword evidence="2" id="KW-0677">Repeat</keyword>
<evidence type="ECO:0000259" key="7">
    <source>
        <dbReference type="PROSITE" id="PS50923"/>
    </source>
</evidence>
<feature type="disulfide bond" evidence="5">
    <location>
        <begin position="142"/>
        <end position="185"/>
    </location>
</feature>
<proteinExistence type="predicted"/>
<sequence length="237" mass="24947">MLVHFILGLSIFTLVTGDCSIPTLPKDGFFMTCGTLTGSICQIFCRYTNKVLIKKCAANGTWVGDTFDCTDDDDDDCEKSLKAPANGSIVGACNKNYGSVCVFKCNTGFDLVGSAQVYCLGQWTTSEPTCVKAGATNSTVKCSALNPPANGHLDGRCYQGSPVGSVCNFVCSSGYTLVGSSSSICLANGQWSAWAPSCNKPSTTKAPDNNSKCSSVKDVENGRLKGDCQPGIKTRTQ</sequence>
<dbReference type="STRING" id="32264.T1KZZ5"/>
<dbReference type="EMBL" id="CAEY01000759">
    <property type="status" value="NOT_ANNOTATED_CDS"/>
    <property type="molecule type" value="Genomic_DNA"/>
</dbReference>